<dbReference type="Gene3D" id="3.40.50.1820">
    <property type="entry name" value="alpha/beta hydrolase"/>
    <property type="match status" value="1"/>
</dbReference>
<dbReference type="InterPro" id="IPR036291">
    <property type="entry name" value="NAD(P)-bd_dom_sf"/>
</dbReference>
<comment type="catalytic activity">
    <reaction evidence="44">
        <text>(2E)-octadecenoyl-[ACP] + NADPH + H(+) = octadecanoyl-[ACP] + NADP(+)</text>
        <dbReference type="Rhea" id="RHEA:41928"/>
        <dbReference type="Rhea" id="RHEA-COMP:9655"/>
        <dbReference type="Rhea" id="RHEA-COMP:9656"/>
        <dbReference type="ChEBI" id="CHEBI:15378"/>
        <dbReference type="ChEBI" id="CHEBI:57783"/>
        <dbReference type="ChEBI" id="CHEBI:58349"/>
        <dbReference type="ChEBI" id="CHEBI:78489"/>
        <dbReference type="ChEBI" id="CHEBI:78495"/>
    </reaction>
    <physiologicalReaction direction="left-to-right" evidence="44">
        <dbReference type="Rhea" id="RHEA:41929"/>
    </physiologicalReaction>
</comment>
<feature type="domain" description="PKS/mFAS DH" evidence="57">
    <location>
        <begin position="2386"/>
        <end position="2658"/>
    </location>
</feature>
<reference evidence="58 59" key="1">
    <citation type="journal article" date="2019" name="Int. J. Syst. Evol. Microbiol.">
        <title>The Global Catalogue of Microorganisms (GCM) 10K type strain sequencing project: providing services to taxonomists for standard genome sequencing and annotation.</title>
        <authorList>
            <consortium name="The Broad Institute Genomics Platform"/>
            <consortium name="The Broad Institute Genome Sequencing Center for Infectious Disease"/>
            <person name="Wu L."/>
            <person name="Ma J."/>
        </authorList>
    </citation>
    <scope>NUCLEOTIDE SEQUENCE [LARGE SCALE GENOMIC DNA]</scope>
    <source>
        <strain evidence="58 59">JCM 10425</strain>
    </source>
</reference>
<dbReference type="Gene3D" id="1.10.1200.10">
    <property type="entry name" value="ACP-like"/>
    <property type="match status" value="3"/>
</dbReference>
<dbReference type="Gene3D" id="3.40.50.720">
    <property type="entry name" value="NAD(P)-binding Rossmann-like Domain"/>
    <property type="match status" value="3"/>
</dbReference>
<feature type="domain" description="Ketosynthase family 3 (KS3)" evidence="56">
    <location>
        <begin position="1490"/>
        <end position="1915"/>
    </location>
</feature>
<comment type="catalytic activity">
    <reaction evidence="35">
        <text>(2E)-dodecenoyl-[ACP] + NADPH + H(+) = dodecanoyl-[ACP] + NADP(+)</text>
        <dbReference type="Rhea" id="RHEA:41880"/>
        <dbReference type="Rhea" id="RHEA-COMP:9643"/>
        <dbReference type="Rhea" id="RHEA-COMP:9644"/>
        <dbReference type="ChEBI" id="CHEBI:15378"/>
        <dbReference type="ChEBI" id="CHEBI:57783"/>
        <dbReference type="ChEBI" id="CHEBI:58349"/>
        <dbReference type="ChEBI" id="CHEBI:65264"/>
        <dbReference type="ChEBI" id="CHEBI:78472"/>
    </reaction>
    <physiologicalReaction direction="left-to-right" evidence="35">
        <dbReference type="Rhea" id="RHEA:41881"/>
    </physiologicalReaction>
</comment>
<evidence type="ECO:0000256" key="33">
    <source>
        <dbReference type="ARBA" id="ARBA00047961"/>
    </source>
</evidence>
<feature type="active site" description="Proton donor; for dehydratase activity" evidence="53">
    <location>
        <position position="2581"/>
    </location>
</feature>
<dbReference type="Pfam" id="PF08240">
    <property type="entry name" value="ADH_N"/>
    <property type="match status" value="1"/>
</dbReference>
<dbReference type="InterPro" id="IPR020843">
    <property type="entry name" value="ER"/>
</dbReference>
<feature type="domain" description="PKS/mFAS DH" evidence="57">
    <location>
        <begin position="4440"/>
        <end position="4711"/>
    </location>
</feature>
<gene>
    <name evidence="58" type="ORF">GCM10009539_06020</name>
</gene>
<evidence type="ECO:0000256" key="49">
    <source>
        <dbReference type="ARBA" id="ARBA00049422"/>
    </source>
</evidence>
<comment type="catalytic activity">
    <reaction evidence="17">
        <text>a (3R)-hydroxyacyl-[ACP] = a (2E)-enoyl-[ACP] + H2O</text>
        <dbReference type="Rhea" id="RHEA:13097"/>
        <dbReference type="Rhea" id="RHEA-COMP:9925"/>
        <dbReference type="Rhea" id="RHEA-COMP:9945"/>
        <dbReference type="ChEBI" id="CHEBI:15377"/>
        <dbReference type="ChEBI" id="CHEBI:78784"/>
        <dbReference type="ChEBI" id="CHEBI:78827"/>
        <dbReference type="EC" id="4.2.1.59"/>
    </reaction>
    <physiologicalReaction direction="left-to-right" evidence="17">
        <dbReference type="Rhea" id="RHEA:13098"/>
    </physiologicalReaction>
</comment>
<feature type="active site" description="Proton donor; for dehydratase activity" evidence="53">
    <location>
        <position position="4637"/>
    </location>
</feature>
<comment type="catalytic activity">
    <reaction evidence="28">
        <text>(2E)-butenoyl-[ACP] + NADPH + H(+) = butanoyl-[ACP] + NADP(+)</text>
        <dbReference type="Rhea" id="RHEA:41812"/>
        <dbReference type="Rhea" id="RHEA-COMP:9627"/>
        <dbReference type="Rhea" id="RHEA-COMP:9628"/>
        <dbReference type="ChEBI" id="CHEBI:15378"/>
        <dbReference type="ChEBI" id="CHEBI:57783"/>
        <dbReference type="ChEBI" id="CHEBI:58349"/>
        <dbReference type="ChEBI" id="CHEBI:78453"/>
        <dbReference type="ChEBI" id="CHEBI:78454"/>
    </reaction>
    <physiologicalReaction direction="left-to-right" evidence="28">
        <dbReference type="Rhea" id="RHEA:41813"/>
    </physiologicalReaction>
</comment>
<dbReference type="EMBL" id="BAAAGX010000003">
    <property type="protein sequence ID" value="GAA0223625.1"/>
    <property type="molecule type" value="Genomic_DNA"/>
</dbReference>
<dbReference type="InterPro" id="IPR020841">
    <property type="entry name" value="PKS_Beta-ketoAc_synthase_dom"/>
</dbReference>
<comment type="catalytic activity">
    <reaction evidence="40">
        <text>a 2,3-saturated acyl-[ACP] + NADP(+) = a (2E)-enoyl-[ACP] + NADPH + H(+)</text>
        <dbReference type="Rhea" id="RHEA:22564"/>
        <dbReference type="Rhea" id="RHEA-COMP:9925"/>
        <dbReference type="Rhea" id="RHEA-COMP:9926"/>
        <dbReference type="ChEBI" id="CHEBI:15378"/>
        <dbReference type="ChEBI" id="CHEBI:57783"/>
        <dbReference type="ChEBI" id="CHEBI:58349"/>
        <dbReference type="ChEBI" id="CHEBI:78784"/>
        <dbReference type="ChEBI" id="CHEBI:78785"/>
        <dbReference type="EC" id="1.3.1.39"/>
    </reaction>
    <physiologicalReaction direction="right-to-left" evidence="40">
        <dbReference type="Rhea" id="RHEA:22566"/>
    </physiologicalReaction>
</comment>
<dbReference type="Proteomes" id="UP001500967">
    <property type="component" value="Unassembled WGS sequence"/>
</dbReference>
<comment type="catalytic activity">
    <reaction evidence="13">
        <text>(3R)-hydroxyoctanoyl-[ACP] = (2E)-octenoyl-[ACP] + H2O</text>
        <dbReference type="Rhea" id="RHEA:41844"/>
        <dbReference type="Rhea" id="RHEA-COMP:9634"/>
        <dbReference type="Rhea" id="RHEA-COMP:9635"/>
        <dbReference type="ChEBI" id="CHEBI:15377"/>
        <dbReference type="ChEBI" id="CHEBI:78461"/>
        <dbReference type="ChEBI" id="CHEBI:78462"/>
    </reaction>
    <physiologicalReaction direction="left-to-right" evidence="13">
        <dbReference type="Rhea" id="RHEA:41845"/>
    </physiologicalReaction>
</comment>
<evidence type="ECO:0000256" key="17">
    <source>
        <dbReference type="ARBA" id="ARBA00023394"/>
    </source>
</evidence>
<comment type="catalytic activity">
    <reaction evidence="23">
        <text>3-oxooctadecanoyl-[ACP] + NADPH + H(+) = (3R)-hydroxyoctadecanoyl-[ACP] + NADP(+)</text>
        <dbReference type="Rhea" id="RHEA:41920"/>
        <dbReference type="Rhea" id="RHEA-COMP:9653"/>
        <dbReference type="Rhea" id="RHEA-COMP:9654"/>
        <dbReference type="ChEBI" id="CHEBI:15378"/>
        <dbReference type="ChEBI" id="CHEBI:57783"/>
        <dbReference type="ChEBI" id="CHEBI:58349"/>
        <dbReference type="ChEBI" id="CHEBI:78487"/>
        <dbReference type="ChEBI" id="CHEBI:78488"/>
    </reaction>
    <physiologicalReaction direction="left-to-right" evidence="23">
        <dbReference type="Rhea" id="RHEA:41921"/>
    </physiologicalReaction>
</comment>
<comment type="catalytic activity">
    <reaction evidence="19">
        <text>(3R)-hydroxyoctadecanoyl-[ACP] = (2E)-octadecenoyl-[ACP] + H2O</text>
        <dbReference type="Rhea" id="RHEA:41924"/>
        <dbReference type="Rhea" id="RHEA-COMP:9654"/>
        <dbReference type="Rhea" id="RHEA-COMP:9655"/>
        <dbReference type="ChEBI" id="CHEBI:15377"/>
        <dbReference type="ChEBI" id="CHEBI:78488"/>
        <dbReference type="ChEBI" id="CHEBI:78489"/>
    </reaction>
    <physiologicalReaction direction="left-to-right" evidence="19">
        <dbReference type="Rhea" id="RHEA:41925"/>
    </physiologicalReaction>
</comment>
<comment type="catalytic activity">
    <reaction evidence="29">
        <text>dodecanoyl-[ACP] + malonyl-[ACP] + H(+) = 3-oxotetradecanoyl-[ACP] + holo-[ACP] + CO2</text>
        <dbReference type="Rhea" id="RHEA:41884"/>
        <dbReference type="Rhea" id="RHEA-COMP:9623"/>
        <dbReference type="Rhea" id="RHEA-COMP:9644"/>
        <dbReference type="Rhea" id="RHEA-COMP:9645"/>
        <dbReference type="Rhea" id="RHEA-COMP:9685"/>
        <dbReference type="ChEBI" id="CHEBI:15378"/>
        <dbReference type="ChEBI" id="CHEBI:16526"/>
        <dbReference type="ChEBI" id="CHEBI:64479"/>
        <dbReference type="ChEBI" id="CHEBI:65264"/>
        <dbReference type="ChEBI" id="CHEBI:78449"/>
        <dbReference type="ChEBI" id="CHEBI:78473"/>
    </reaction>
    <physiologicalReaction direction="left-to-right" evidence="29">
        <dbReference type="Rhea" id="RHEA:41885"/>
    </physiologicalReaction>
</comment>
<dbReference type="SMART" id="SM00822">
    <property type="entry name" value="PKS_KR"/>
    <property type="match status" value="3"/>
</dbReference>
<protein>
    <recommendedName>
        <fullName evidence="60">Acyl transferase domain-containing protein</fullName>
    </recommendedName>
</protein>
<evidence type="ECO:0000256" key="31">
    <source>
        <dbReference type="ARBA" id="ARBA00047897"/>
    </source>
</evidence>
<dbReference type="InterPro" id="IPR042104">
    <property type="entry name" value="PKS_dehydratase_sf"/>
</dbReference>
<comment type="catalytic activity">
    <reaction evidence="43">
        <text>3-oxotetradecanoyl-[ACP] + NADPH + H(+) = (3R)-hydroxytetradecanoyl-[ACP] + NADP(+)</text>
        <dbReference type="Rhea" id="RHEA:41888"/>
        <dbReference type="Rhea" id="RHEA-COMP:9645"/>
        <dbReference type="Rhea" id="RHEA-COMP:9646"/>
        <dbReference type="ChEBI" id="CHEBI:15378"/>
        <dbReference type="ChEBI" id="CHEBI:57783"/>
        <dbReference type="ChEBI" id="CHEBI:58349"/>
        <dbReference type="ChEBI" id="CHEBI:78473"/>
        <dbReference type="ChEBI" id="CHEBI:78474"/>
    </reaction>
    <physiologicalReaction direction="left-to-right" evidence="43">
        <dbReference type="Rhea" id="RHEA:41889"/>
    </physiologicalReaction>
</comment>
<dbReference type="Gene3D" id="3.30.70.3290">
    <property type="match status" value="3"/>
</dbReference>
<dbReference type="Pfam" id="PF08659">
    <property type="entry name" value="KR"/>
    <property type="match status" value="3"/>
</dbReference>
<dbReference type="SMART" id="SM00826">
    <property type="entry name" value="PKS_DH"/>
    <property type="match status" value="2"/>
</dbReference>
<dbReference type="Pfam" id="PF13602">
    <property type="entry name" value="ADH_zinc_N_2"/>
    <property type="match status" value="1"/>
</dbReference>
<dbReference type="CDD" id="cd08956">
    <property type="entry name" value="KR_3_FAS_SDR_x"/>
    <property type="match status" value="2"/>
</dbReference>
<dbReference type="InterPro" id="IPR014043">
    <property type="entry name" value="Acyl_transferase_dom"/>
</dbReference>
<dbReference type="PROSITE" id="PS00606">
    <property type="entry name" value="KS3_1"/>
    <property type="match status" value="3"/>
</dbReference>
<evidence type="ECO:0000259" key="56">
    <source>
        <dbReference type="PROSITE" id="PS52004"/>
    </source>
</evidence>
<keyword evidence="7" id="KW-0702">S-nitrosylation</keyword>
<evidence type="ECO:0000256" key="35">
    <source>
        <dbReference type="ARBA" id="ARBA00048281"/>
    </source>
</evidence>
<keyword evidence="4" id="KW-0596">Phosphopantetheine</keyword>
<dbReference type="InterPro" id="IPR020806">
    <property type="entry name" value="PKS_PP-bd"/>
</dbReference>
<comment type="catalytic activity">
    <reaction evidence="37">
        <text>(2E)-octenoyl-[ACP] + NADPH + H(+) = octanoyl-[ACP] + NADP(+)</text>
        <dbReference type="Rhea" id="RHEA:41848"/>
        <dbReference type="Rhea" id="RHEA-COMP:9635"/>
        <dbReference type="Rhea" id="RHEA-COMP:9636"/>
        <dbReference type="ChEBI" id="CHEBI:15378"/>
        <dbReference type="ChEBI" id="CHEBI:57783"/>
        <dbReference type="ChEBI" id="CHEBI:58349"/>
        <dbReference type="ChEBI" id="CHEBI:78462"/>
        <dbReference type="ChEBI" id="CHEBI:78463"/>
    </reaction>
    <physiologicalReaction direction="left-to-right" evidence="37">
        <dbReference type="Rhea" id="RHEA:41849"/>
    </physiologicalReaction>
</comment>
<dbReference type="Pfam" id="PF00109">
    <property type="entry name" value="ketoacyl-synt"/>
    <property type="match status" value="3"/>
</dbReference>
<comment type="catalytic activity">
    <reaction evidence="49">
        <text>3-oxooctanoyl-[ACP] + NADPH + H(+) = (3R)-hydroxyoctanoyl-[ACP] + NADP(+)</text>
        <dbReference type="Rhea" id="RHEA:41840"/>
        <dbReference type="Rhea" id="RHEA-COMP:9633"/>
        <dbReference type="Rhea" id="RHEA-COMP:9634"/>
        <dbReference type="ChEBI" id="CHEBI:15378"/>
        <dbReference type="ChEBI" id="CHEBI:57783"/>
        <dbReference type="ChEBI" id="CHEBI:58349"/>
        <dbReference type="ChEBI" id="CHEBI:78460"/>
        <dbReference type="ChEBI" id="CHEBI:78461"/>
    </reaction>
    <physiologicalReaction direction="left-to-right" evidence="49">
        <dbReference type="Rhea" id="RHEA:41841"/>
    </physiologicalReaction>
</comment>
<dbReference type="SMART" id="SM01294">
    <property type="entry name" value="PKS_PP_betabranch"/>
    <property type="match status" value="3"/>
</dbReference>
<evidence type="ECO:0000256" key="37">
    <source>
        <dbReference type="ARBA" id="ARBA00048420"/>
    </source>
</evidence>
<dbReference type="InterPro" id="IPR014030">
    <property type="entry name" value="Ketoacyl_synth_N"/>
</dbReference>
<evidence type="ECO:0000256" key="14">
    <source>
        <dbReference type="ARBA" id="ARBA00023351"/>
    </source>
</evidence>
<evidence type="ECO:0000256" key="39">
    <source>
        <dbReference type="ARBA" id="ARBA00048571"/>
    </source>
</evidence>
<comment type="catalytic activity">
    <reaction evidence="50">
        <text>butanoyl-[ACP] + malonyl-[ACP] + H(+) = 3-oxohexanoyl-[ACP] + holo-[ACP] + CO2</text>
        <dbReference type="Rhea" id="RHEA:41820"/>
        <dbReference type="Rhea" id="RHEA-COMP:9623"/>
        <dbReference type="Rhea" id="RHEA-COMP:9628"/>
        <dbReference type="Rhea" id="RHEA-COMP:9629"/>
        <dbReference type="Rhea" id="RHEA-COMP:9685"/>
        <dbReference type="ChEBI" id="CHEBI:15378"/>
        <dbReference type="ChEBI" id="CHEBI:16526"/>
        <dbReference type="ChEBI" id="CHEBI:64479"/>
        <dbReference type="ChEBI" id="CHEBI:78449"/>
        <dbReference type="ChEBI" id="CHEBI:78454"/>
        <dbReference type="ChEBI" id="CHEBI:78456"/>
    </reaction>
    <physiologicalReaction direction="left-to-right" evidence="50">
        <dbReference type="Rhea" id="RHEA:41821"/>
    </physiologicalReaction>
</comment>
<dbReference type="InterPro" id="IPR029058">
    <property type="entry name" value="AB_hydrolase_fold"/>
</dbReference>
<evidence type="ECO:0000256" key="50">
    <source>
        <dbReference type="ARBA" id="ARBA00049449"/>
    </source>
</evidence>
<evidence type="ECO:0000256" key="29">
    <source>
        <dbReference type="ARBA" id="ARBA00047578"/>
    </source>
</evidence>
<accession>A0ABN0TK13</accession>
<comment type="catalytic activity">
    <reaction evidence="14">
        <text>(3R)-hydroxydodecanoyl-[ACP] = (2E)-dodecenoyl-[ACP] + H2O</text>
        <dbReference type="Rhea" id="RHEA:41876"/>
        <dbReference type="Rhea" id="RHEA-COMP:9642"/>
        <dbReference type="Rhea" id="RHEA-COMP:9643"/>
        <dbReference type="ChEBI" id="CHEBI:15377"/>
        <dbReference type="ChEBI" id="CHEBI:78470"/>
        <dbReference type="ChEBI" id="CHEBI:78472"/>
    </reaction>
    <physiologicalReaction direction="left-to-right" evidence="14">
        <dbReference type="Rhea" id="RHEA:41877"/>
    </physiologicalReaction>
</comment>
<dbReference type="PROSITE" id="PS01162">
    <property type="entry name" value="QOR_ZETA_CRYSTAL"/>
    <property type="match status" value="1"/>
</dbReference>
<evidence type="ECO:0000256" key="4">
    <source>
        <dbReference type="ARBA" id="ARBA00022450"/>
    </source>
</evidence>
<evidence type="ECO:0000256" key="48">
    <source>
        <dbReference type="ARBA" id="ARBA00049414"/>
    </source>
</evidence>
<dbReference type="Pfam" id="PF00975">
    <property type="entry name" value="Thioesterase"/>
    <property type="match status" value="1"/>
</dbReference>
<dbReference type="Pfam" id="PF14765">
    <property type="entry name" value="PS-DH"/>
    <property type="match status" value="2"/>
</dbReference>
<evidence type="ECO:0000256" key="46">
    <source>
        <dbReference type="ARBA" id="ARBA00049171"/>
    </source>
</evidence>
<evidence type="ECO:0000313" key="59">
    <source>
        <dbReference type="Proteomes" id="UP001500967"/>
    </source>
</evidence>
<evidence type="ECO:0000256" key="3">
    <source>
        <dbReference type="ARBA" id="ARBA00005189"/>
    </source>
</evidence>
<dbReference type="SMART" id="SM00825">
    <property type="entry name" value="PKS_KS"/>
    <property type="match status" value="3"/>
</dbReference>
<evidence type="ECO:0000256" key="20">
    <source>
        <dbReference type="ARBA" id="ARBA00023401"/>
    </source>
</evidence>
<comment type="catalytic activity">
    <reaction evidence="25">
        <text>a (3R)-hydroxyacyl-[ACP] + NADP(+) = a 3-oxoacyl-[ACP] + NADPH + H(+)</text>
        <dbReference type="Rhea" id="RHEA:17397"/>
        <dbReference type="Rhea" id="RHEA-COMP:9916"/>
        <dbReference type="Rhea" id="RHEA-COMP:9945"/>
        <dbReference type="ChEBI" id="CHEBI:15378"/>
        <dbReference type="ChEBI" id="CHEBI:57783"/>
        <dbReference type="ChEBI" id="CHEBI:58349"/>
        <dbReference type="ChEBI" id="CHEBI:78776"/>
        <dbReference type="ChEBI" id="CHEBI:78827"/>
        <dbReference type="EC" id="1.1.1.100"/>
    </reaction>
    <physiologicalReaction direction="right-to-left" evidence="25">
        <dbReference type="Rhea" id="RHEA:17399"/>
    </physiologicalReaction>
</comment>
<evidence type="ECO:0000256" key="2">
    <source>
        <dbReference type="ARBA" id="ARBA00004792"/>
    </source>
</evidence>
<dbReference type="InterPro" id="IPR016039">
    <property type="entry name" value="Thiolase-like"/>
</dbReference>
<comment type="catalytic activity">
    <reaction evidence="47">
        <text>3-oxododecanoyl-[ACP] + NADPH + H(+) = (3R)-hydroxydodecanoyl-[ACP] + NADP(+)</text>
        <dbReference type="Rhea" id="RHEA:41872"/>
        <dbReference type="Rhea" id="RHEA-COMP:9641"/>
        <dbReference type="Rhea" id="RHEA-COMP:9642"/>
        <dbReference type="ChEBI" id="CHEBI:15378"/>
        <dbReference type="ChEBI" id="CHEBI:57783"/>
        <dbReference type="ChEBI" id="CHEBI:58349"/>
        <dbReference type="ChEBI" id="CHEBI:78469"/>
        <dbReference type="ChEBI" id="CHEBI:78470"/>
    </reaction>
    <physiologicalReaction direction="left-to-right" evidence="47">
        <dbReference type="Rhea" id="RHEA:41873"/>
    </physiologicalReaction>
</comment>
<evidence type="ECO:0000256" key="47">
    <source>
        <dbReference type="ARBA" id="ARBA00049263"/>
    </source>
</evidence>
<organism evidence="58 59">
    <name type="scientific">Cryptosporangium japonicum</name>
    <dbReference type="NCBI Taxonomy" id="80872"/>
    <lineage>
        <taxon>Bacteria</taxon>
        <taxon>Bacillati</taxon>
        <taxon>Actinomycetota</taxon>
        <taxon>Actinomycetes</taxon>
        <taxon>Cryptosporangiales</taxon>
        <taxon>Cryptosporangiaceae</taxon>
        <taxon>Cryptosporangium</taxon>
    </lineage>
</organism>
<feature type="domain" description="Carrier" evidence="55">
    <location>
        <begin position="1393"/>
        <end position="1472"/>
    </location>
</feature>
<evidence type="ECO:0000256" key="7">
    <source>
        <dbReference type="ARBA" id="ARBA00022799"/>
    </source>
</evidence>
<dbReference type="SUPFAM" id="SSF53474">
    <property type="entry name" value="alpha/beta-Hydrolases"/>
    <property type="match status" value="1"/>
</dbReference>
<keyword evidence="9" id="KW-0045">Antibiotic biosynthesis</keyword>
<evidence type="ECO:0000256" key="1">
    <source>
        <dbReference type="ARBA" id="ARBA00001957"/>
    </source>
</evidence>
<evidence type="ECO:0000256" key="16">
    <source>
        <dbReference type="ARBA" id="ARBA00023388"/>
    </source>
</evidence>
<feature type="domain" description="Carrier" evidence="55">
    <location>
        <begin position="3463"/>
        <end position="3538"/>
    </location>
</feature>
<evidence type="ECO:0000256" key="27">
    <source>
        <dbReference type="ARBA" id="ARBA00047451"/>
    </source>
</evidence>
<comment type="catalytic activity">
    <reaction evidence="15">
        <text>(3R)-hydroxyhexanoyl-[ACP] = (2E)-hexenoyl-[ACP] + H2O</text>
        <dbReference type="Rhea" id="RHEA:41828"/>
        <dbReference type="Rhea" id="RHEA-COMP:9630"/>
        <dbReference type="Rhea" id="RHEA-COMP:9631"/>
        <dbReference type="ChEBI" id="CHEBI:15377"/>
        <dbReference type="ChEBI" id="CHEBI:78457"/>
        <dbReference type="ChEBI" id="CHEBI:78458"/>
    </reaction>
    <physiologicalReaction direction="left-to-right" evidence="15">
        <dbReference type="Rhea" id="RHEA:41829"/>
    </physiologicalReaction>
</comment>
<dbReference type="Pfam" id="PF16197">
    <property type="entry name" value="KAsynt_C_assoc"/>
    <property type="match status" value="3"/>
</dbReference>
<dbReference type="InterPro" id="IPR016036">
    <property type="entry name" value="Malonyl_transacylase_ACP-bd"/>
</dbReference>
<comment type="catalytic activity">
    <reaction evidence="39">
        <text>3-oxohexanoyl-[ACP] + NADPH + H(+) = (3R)-hydroxyhexanoyl-[ACP] + NADP(+)</text>
        <dbReference type="Rhea" id="RHEA:41824"/>
        <dbReference type="Rhea" id="RHEA-COMP:9629"/>
        <dbReference type="Rhea" id="RHEA-COMP:9630"/>
        <dbReference type="ChEBI" id="CHEBI:15378"/>
        <dbReference type="ChEBI" id="CHEBI:57783"/>
        <dbReference type="ChEBI" id="CHEBI:58349"/>
        <dbReference type="ChEBI" id="CHEBI:78456"/>
        <dbReference type="ChEBI" id="CHEBI:78457"/>
    </reaction>
    <physiologicalReaction direction="left-to-right" evidence="39">
        <dbReference type="Rhea" id="RHEA:41825"/>
    </physiologicalReaction>
</comment>
<evidence type="ECO:0000256" key="10">
    <source>
        <dbReference type="ARBA" id="ARBA00023239"/>
    </source>
</evidence>
<proteinExistence type="predicted"/>
<comment type="catalytic activity">
    <reaction evidence="52">
        <text>octanoyl-[ACP] + malonyl-[ACP] + H(+) = 3-oxodecanoyl-[ACP] + holo-[ACP] + CO2</text>
        <dbReference type="Rhea" id="RHEA:41852"/>
        <dbReference type="Rhea" id="RHEA-COMP:9623"/>
        <dbReference type="Rhea" id="RHEA-COMP:9636"/>
        <dbReference type="Rhea" id="RHEA-COMP:9637"/>
        <dbReference type="Rhea" id="RHEA-COMP:9685"/>
        <dbReference type="ChEBI" id="CHEBI:15378"/>
        <dbReference type="ChEBI" id="CHEBI:16526"/>
        <dbReference type="ChEBI" id="CHEBI:64479"/>
        <dbReference type="ChEBI" id="CHEBI:78449"/>
        <dbReference type="ChEBI" id="CHEBI:78463"/>
        <dbReference type="ChEBI" id="CHEBI:78464"/>
    </reaction>
    <physiologicalReaction direction="left-to-right" evidence="52">
        <dbReference type="Rhea" id="RHEA:41853"/>
    </physiologicalReaction>
</comment>
<comment type="catalytic activity">
    <reaction evidence="24">
        <text>hexanoyl-[ACP] + malonyl-[ACP] + H(+) = 3-oxooctanoyl-[ACP] + holo-[ACP] + CO2</text>
        <dbReference type="Rhea" id="RHEA:41836"/>
        <dbReference type="Rhea" id="RHEA-COMP:9623"/>
        <dbReference type="Rhea" id="RHEA-COMP:9632"/>
        <dbReference type="Rhea" id="RHEA-COMP:9633"/>
        <dbReference type="Rhea" id="RHEA-COMP:9685"/>
        <dbReference type="ChEBI" id="CHEBI:15378"/>
        <dbReference type="ChEBI" id="CHEBI:16526"/>
        <dbReference type="ChEBI" id="CHEBI:64479"/>
        <dbReference type="ChEBI" id="CHEBI:78449"/>
        <dbReference type="ChEBI" id="CHEBI:78459"/>
        <dbReference type="ChEBI" id="CHEBI:78460"/>
    </reaction>
    <physiologicalReaction direction="left-to-right" evidence="24">
        <dbReference type="Rhea" id="RHEA:41837"/>
    </physiologicalReaction>
</comment>
<comment type="pathway">
    <text evidence="3">Lipid metabolism.</text>
</comment>
<dbReference type="InterPro" id="IPR015083">
    <property type="entry name" value="NorB/c/GfsB-D-like_docking"/>
</dbReference>
<dbReference type="SUPFAM" id="SSF47336">
    <property type="entry name" value="ACP-like"/>
    <property type="match status" value="2"/>
</dbReference>
<dbReference type="SUPFAM" id="SSF52151">
    <property type="entry name" value="FabD/lysophospholipase-like"/>
    <property type="match status" value="3"/>
</dbReference>
<dbReference type="CDD" id="cd08952">
    <property type="entry name" value="KR_1_SDR_x"/>
    <property type="match status" value="1"/>
</dbReference>
<dbReference type="InterPro" id="IPR014031">
    <property type="entry name" value="Ketoacyl_synth_C"/>
</dbReference>
<feature type="region of interest" description="C-terminal hotdog fold" evidence="53">
    <location>
        <begin position="4578"/>
        <end position="4711"/>
    </location>
</feature>
<feature type="domain" description="Ketosynthase family 3 (KS3)" evidence="56">
    <location>
        <begin position="3556"/>
        <end position="3973"/>
    </location>
</feature>
<comment type="pathway">
    <text evidence="2">Antibiotic biosynthesis.</text>
</comment>
<comment type="catalytic activity">
    <reaction evidence="51">
        <text>(2E)-decenoyl-[ACP] + NADPH + H(+) = decanoyl-[ACP] + NADP(+)</text>
        <dbReference type="Rhea" id="RHEA:41864"/>
        <dbReference type="Rhea" id="RHEA-COMP:9639"/>
        <dbReference type="Rhea" id="RHEA-COMP:9640"/>
        <dbReference type="ChEBI" id="CHEBI:15378"/>
        <dbReference type="ChEBI" id="CHEBI:57783"/>
        <dbReference type="ChEBI" id="CHEBI:58349"/>
        <dbReference type="ChEBI" id="CHEBI:78467"/>
        <dbReference type="ChEBI" id="CHEBI:78468"/>
    </reaction>
    <physiologicalReaction direction="left-to-right" evidence="51">
        <dbReference type="Rhea" id="RHEA:41865"/>
    </physiologicalReaction>
</comment>
<evidence type="ECO:0000256" key="25">
    <source>
        <dbReference type="ARBA" id="ARBA00047400"/>
    </source>
</evidence>
<dbReference type="InterPro" id="IPR055123">
    <property type="entry name" value="SpnB-like_Rossmann"/>
</dbReference>
<evidence type="ECO:0000256" key="21">
    <source>
        <dbReference type="ARBA" id="ARBA00023402"/>
    </source>
</evidence>
<evidence type="ECO:0000256" key="18">
    <source>
        <dbReference type="ARBA" id="ARBA00023398"/>
    </source>
</evidence>
<comment type="catalytic activity">
    <reaction evidence="31">
        <text>(2E)-hexenoyl-[ACP] + NADPH + H(+) = hexanoyl-[ACP] + NADP(+)</text>
        <dbReference type="Rhea" id="RHEA:41832"/>
        <dbReference type="Rhea" id="RHEA-COMP:9631"/>
        <dbReference type="Rhea" id="RHEA-COMP:9632"/>
        <dbReference type="ChEBI" id="CHEBI:15378"/>
        <dbReference type="ChEBI" id="CHEBI:57783"/>
        <dbReference type="ChEBI" id="CHEBI:58349"/>
        <dbReference type="ChEBI" id="CHEBI:78458"/>
        <dbReference type="ChEBI" id="CHEBI:78459"/>
    </reaction>
    <physiologicalReaction direction="left-to-right" evidence="31">
        <dbReference type="Rhea" id="RHEA:41833"/>
    </physiologicalReaction>
</comment>
<dbReference type="InterPro" id="IPR020802">
    <property type="entry name" value="TesA-like"/>
</dbReference>
<dbReference type="Gene3D" id="3.10.129.110">
    <property type="entry name" value="Polyketide synthase dehydratase"/>
    <property type="match status" value="2"/>
</dbReference>
<evidence type="ECO:0000256" key="43">
    <source>
        <dbReference type="ARBA" id="ARBA00048935"/>
    </source>
</evidence>
<dbReference type="Pfam" id="PF02801">
    <property type="entry name" value="Ketoacyl-synt_C"/>
    <property type="match status" value="3"/>
</dbReference>
<evidence type="ECO:0000256" key="5">
    <source>
        <dbReference type="ARBA" id="ARBA00022553"/>
    </source>
</evidence>
<evidence type="ECO:0000256" key="40">
    <source>
        <dbReference type="ARBA" id="ARBA00048650"/>
    </source>
</evidence>
<feature type="domain" description="Carrier" evidence="55">
    <location>
        <begin position="5189"/>
        <end position="5264"/>
    </location>
</feature>
<feature type="region of interest" description="C-terminal hotdog fold" evidence="53">
    <location>
        <begin position="2520"/>
        <end position="2658"/>
    </location>
</feature>
<sequence>MANEQKLLDYLKLVTADLQQTRRRLADTEAAAGEPIAIVSMACRYPGGVRSPEELWELVEEGRDAIAGPPVDRGWDVPDGTANGGFLYDAADFDPAPFGITEAEAEAMDPQQRLLLETSWEAFERAGIDPTSLRGSATGVFSGLMYHDYAARLRWVPDRVAGYLSTGSTGSIASGRIAYTFGLEGPAVTIDTACSSSLVAIHLAAQSLRKGESTLALAGGVAVMATPGAFVSFADQGGLSGDGRCRSFAGAANGVGWAEGAGLLLLERLSDARRHGHPVLAVVRGSAVNSDGASSGLTAPNGPSQQRVIRQALADARLTAADVDVVEGHGTGTTLGDPIEAQALLATYGQDRTRPLWLGSIKSNIGHTQAAAGAAGVMKMVHALRHELLPRSLHVDEPSPRVDWSAGAVRLLTEAQAWPVGDAPRRAGVSSFGISGTNAHVVIEEAPPALTSSAPSGTASAVPPLTLSAATGEALAGQAARLAEHLRAHPGVAPAEVAHAYATSRAALRYRAALPAADRDVTLDRLTALAAGTVPPGAVTGEAGTFRLALVFPGQGAQRVGMGRDLYRAHPVFAAALDTICSRLDPLLGCSLRTVMFTGPAETLDRTEHAQPALFAFEVALVRLLESFGVHADAVLGHSIGELAAAHVAGVLPLDDACRLVATRGRLMQQLPPGGAMAAVEATAEEVAELLGHGGVEVAAVNGPRAVVVSGDADRVEALVAAVRQRGRRTRDLPVSHAFHSTRMDPVLAGYRDALAGTEFGAPTITLVSTVTGAVASADELADPDHWVRNVRGTVRFADAVAALREVRPTVVLEIGPDAVLTPMVDECLDAASGAEVPMALAALRSGRREPAELLDALARLFVRGARLDWTDLARPVPAPPVPLPTYAFRRRRLWLDGVPPDERAGADADDWRYRVDWRRWTPEPRPLTGTWLVVAPDGTDPGALVSALDAQGAQVITYAVADHPAATGALRDAFAEHGELAGVVSLLPLVPGRMPGAGWVPIGVASTLALLRALGDAGVDAPLWSVTRDAVRVGPGDGPRAPDPDQAQVWGLGRVAGLEHPQRWGGLIDLAGSPDGRWARTVAAVIADGRGEDQVAIRADGVHVRRLVRDPSPSSGQPWRPTGTVLITGGTGGIGAHVARFLAASGATDLLLTSRRGAHAPGAAELVAELTALGARATVVACDVTDRPSVAALLASVPDDRPLSAVLHAAGAPQFTPLSELDPAALADVGAAKVVGAEHLDALVGDLDAFVLFSSAAATWGSAGAGGYAAANAHLDALAEARRARGLRATSIAWGGWGGGGMVDATGRAEFARQGLPVLDPDRAVRALRRAIEADDTCVTIADVDWSRFAAAFTSARRRPLIEDVPEVAADATETAADESTLARSLRTGSRAEARDRVLALVVTEATAVLDGATTDPVTPDRTFKELGFDSMAAVELRNRIGGALGTRLPATLVFDHPTPRRLADRLVADLLGDDDTTNPAAHAAVGSDEPIAIVGMACRYPGGVDSPEDLWRLVADGTDAIGGFPPDRGWDLAGLFHPDPDNPATSYARDGGFLAGAGDFDPLFFGISPREALATDPQQRLLLEVSWEAFERAGIDPRSLSGTPAGVFVGGTAAEFAGQLASSGVGEGHALTGTSASVMSGRIAYTYGLEGPAVTVDTACSSSLVAIHLAMQSLRSGECSVALAGGVTVMVTPAAFVEFSRQRGLSADGRCRSYAAAADGTGWGEGAGLLVLERLSDARRHGRRVLAVIRGSAVNSDGASNGLTAPNGPSQQRVIRQALANARLGGGDVDVVEGHGTATTLGDPIEAQALLATYGRERPADRPLWLGSIKSNIGHTQSAAGVAGVIKMVEALRRGTMPATLHVDEPTPQVDWSSGAVRLLTEAREWPALDRRRRAAVSSFGASGTNAHLILEQAGAEPAPEATPRASLPVLLSARGAEALRRHARALRGHLLARPDFSVADVAFTLATTRPALEHRAAIVAADADALLGGLAALADDEAAADVVVDGSTGGVATGKVAFVFPGQGAQWAGMAADLLDHDRAFTERLHECAAALAEYVDWSVLDVLRRAPGAPSLERVDVVQPTLFAVMLGLAEMWCAAGVRPDGVIGHSQGEIAAAVFAGALSLDDGARVVALRSRALRVLCGEGGMVSVRRTAGETEELIAEWGDRVAVAAANGPHSTIVAGERAALDALLERCARQDIRARRVDVDYASHSAQVEQLQDTLAELLAPVTPRTGALPLYSTVTGDRLDTGSMDADYWYRGLRHQVRFQSAVDAAHRDGYRAYLECSPHPVLTVGVRETLDETDAAGWTGGTLRRDADGPARFLRSLAEAHVGGVRVDWAAVAGGGGRLDLDLPTYPFERQRYWLPARPPAGDVGAAGLAAVGHPLLAAEIVLPDGRGVVFSGLLSTGHRPWLADHLVLGQVLLPGTAFVELLTRVGDQVGCGRIEELTLQTPLVLPERGGVRLRIVVGPLDADGRRPAEVYAQPEHSDEDAWTRHAVGVLTTGVDAPADVEWPPADAEGLPVEGFYAESAAGGFGYGPAFRNLRAAWRSGSTVFAEVELADRERDDAGAYGLHPALLDAALHALRWTPLVERGGGLMPFSWSGVTLHAAGASALRVRLTVAGSGDVRLDATDPAGAPVLTVESLAMRPATAAVAAPAAARDALFRVTWTPVPEAAPSGVGSVALLGADEAVATALTDAGYTVRRRPDLGAALADDDRPDTVLVLCAAAHGDTDASRVHGRVRSTVDVLRSWLADPRGEDTTLVFLTRSAIAAGPDDDVSDLEHAALWGLLRSAQTENPGRLRVVDLDGAADGLAAALATDEPQAAVRSGVVLAPRLARLDHDADLTRPAGDASWRVDALGEGTVDGVGVVPAPEADAPLAAGQVRVAVRAAGVNFRDVAIALGLVPDQEVIGSEAAGVVVEVGADVSRVAVGDRVLGLFTGSFAPRAVTEEGLLAPLPRGWTFVQGATVPIAFLTAYYGLHDLAGLRAGESVLVHAAAGGVGMAAVQLARHWGADVYGTASEAKWPALRDQGIATDRIASSRTLAFEDAFRRTSGGRGVDVVLDSLAGEFVDASLRLLPRGGRFIEMGKTDKRDADEVAAAHPGVRYRVFDLSEAGHDRLAEMLTEVMELFAAGTLEPLPVAAWPLQRTRDALRHLRQARHIGKLALTVPGALDPDGTVLLTGGTGTLGGIFARHLVRTHGVRHLILAGRRGEAADGAAELATELRELGTHVRVAACDAADRDALAELLGGVPAEHPLTAVVHAAGVLDDATLATLTGEQVDRVLRPKVDAALNLHELTADADLAAFVMFSSTAGVMGGAGQANYAAANAFLDALAQHRRRSGRAGLSLAWGLWAPRSGMTAHVDRSGERRLTRSVVTPLTAADGADCFDDALGASDALVVPVRLDVGALQERPADEVPVMLRGLVRPARTRRRAESGPAGGPAAWPDRLSGQPAADRTRAVFDLVRAHVAAVLGDEVLDAVEPDRPFKELGFDSLTAVELRNRLRAATGVRLPATLVFDHPTPGALVTLLLTELGLADGTPAPQATAHSRSDEPIAVVGIGCRFAGDVASAEDLWRLIADGVDAIGPLPVDRGWGTAFAPEANAAQGGFLTDPAGFDAGFFGISPREATLMDPQQRLLLETSWEALERAGIDPTSIRGSRTGVFVGGSSQDYVAFVSSVADDDAMGHLLAGTAGSILSGRTAYVLGAEGPSVTVDTACSSSLVAMHLAAQSLRSGESSLALAGGVSIMFTPSLFAEFSRQGGLAPDGRCRSFAAAADGTGWGEGVGVLVLERLSDARRNGRRILAVVRGSAVNSDGASNGLTAPNGPSQQRVIRAALESAGLRPSDVDVVEAHGTGTVLGDPIEAQALLATYGQDRERPLWLGSVKSNLGHTQAAAGVAGVIKMVMAMRSGVLPRTLHVDEPSPHVDWASGEVRLLTSAREWPAGERPRRAGVSSFGISGTNAHVILEEAPEPDGPRTADSAPAPLVLSARSAAALAAQAGRLRAHLLAHPDEPRIDVARTLTAGRARSRHRAAVWSAERADVLDGLAALASGERHLAAVSGIAATGPVALVYPGQGAQRYGMGRELYAAHPVFREALDELVAGGLPDALLDIMFSDRDARLDETGYAQPALFAYEVALTRLVESVGVHPDLLVGHSVGELVAAHVAGALSLPDACRLVTARGALMGALPRGGAMAALGATEAEVAEALARVGGTSAVDIAAVNGPASVVVSGDRDAVDALAGEFRKRGRRTRTLTVSHAFHSAHMDPMLDAYSEVVESVSFAAPRVPVVSTVTGAAVTAEEWSDPAHWRRNLRERVRFGAAIETVLAAGATTVLEVGPAPVLTAMVHETLDASAGHTAVVVPVVRSDRGETESIPQTLARLHVAGVAVDWAGVLGTGPTADLPTYPFQRERLWLTPSRARGAHDLTSSGLNAAGHPLLSTVVELPETGGAVLTGTVSVATHPWVADHAVTADVPTPLFPGTALAELAVRAGDAVDCGRIEELVLEQPLLLTSDAVVAFRVTVGAAETEGLRPLTIFGRRAGSAESWVRYATGLVGPTAPSDPADLGPWPPAAAEAIALDGFHARLAERGLIYGPAFGGLRAAWRVGDDLYVEAELPVGADAEQYGLHPALFDAVLQGAALQAAEDVGVPFAISGLTLHAGGAGAVRARLTSGANGDLRVTITDPVGALVATVEAIRLRTLDRDGLRATDAGHPGALFGLDWIEAPVAVTRPAAREMWALHTAGDPDVGRDLAAGGLPLVETPEPVAALGTGVTRHAVVAVRADTPAVPDDLHAACARVLAVVREWVSADTPADSRLVVLTERAASTRPGEDVDGLAGAAVRGLVRSVQTEHPDRLLLVDVDDLATAAGPLTVATATALTFDEPEVAVRDGRVLLPRLVPVAPAAKRPEHPGTVLVTGATGGLGRHVVRHLVGEHGVRDLLLTTRRNPDTPVHRELEHDVTRLGGRVTWARADLADPAALDAIVAAAEPAISGVVHAAGALDDGVVTALTPEQLATVLRPKADAAWHLHRLTRDRGLSMFVVFSSVAATFGTAGQANYAAANAFLDALSAHRHALGLPATSLAWGAWDVADGMAGRLDGVHRSRTASGPRPFTVAQGLAELDRALGHERPLLLPMSPGETSAGSGPVPALLRGTAGTRPVARARASAGRVRADTLAAMTADERHRALDDLVRTATADVLGHRDPDAIADIDVFAELGFDSLMSVELRNQLAAATGVRLATTVVFDHPTRSGLVDELNRRSAVAASAGPGTAARGDHPEDEGTTLAALYRRASELRRYEDGSTLLELASRFRPRFRSADRPGPLPDAVRLCTGPDGPPLICFPSPTVFGGPHEFTPLAVASRGVRDVWSVVYPGFVSGEPLPADFATLVDHLAGGILARARGGTFTLVGRSSGGTVAHLVAARLEELGAPAEGLVLLDTYPPSSTALGYILPALQSKSLEAESKVGRMTDVRLTAMAGYFAFFSDWSPVPVDTPTVLIRAAEEVPGDEEQETEVDWRSSWPLPHTAIDVPGNHFTMMSDHIGATTDAMETWIRAVSDRPQQERTRP</sequence>
<evidence type="ECO:0000256" key="24">
    <source>
        <dbReference type="ARBA" id="ARBA00047394"/>
    </source>
</evidence>
<feature type="domain" description="Ketosynthase family 3 (KS3)" evidence="56">
    <location>
        <begin position="33"/>
        <end position="445"/>
    </location>
</feature>
<evidence type="ECO:0000256" key="12">
    <source>
        <dbReference type="ARBA" id="ARBA00023315"/>
    </source>
</evidence>
<evidence type="ECO:0000256" key="23">
    <source>
        <dbReference type="ARBA" id="ARBA00047300"/>
    </source>
</evidence>
<dbReference type="PANTHER" id="PTHR43775">
    <property type="entry name" value="FATTY ACID SYNTHASE"/>
    <property type="match status" value="1"/>
</dbReference>
<evidence type="ECO:0000256" key="15">
    <source>
        <dbReference type="ARBA" id="ARBA00023373"/>
    </source>
</evidence>
<evidence type="ECO:0000256" key="44">
    <source>
        <dbReference type="ARBA" id="ARBA00049019"/>
    </source>
</evidence>
<comment type="cofactor">
    <cofactor evidence="1">
        <name>pantetheine 4'-phosphate</name>
        <dbReference type="ChEBI" id="CHEBI:47942"/>
    </cofactor>
</comment>
<comment type="catalytic activity">
    <reaction evidence="18">
        <text>(3R)-hydroxytetradecanoyl-[ACP] = (2E)-tetradecenoyl-[ACP] + H2O</text>
        <dbReference type="Rhea" id="RHEA:41892"/>
        <dbReference type="Rhea" id="RHEA-COMP:9646"/>
        <dbReference type="Rhea" id="RHEA-COMP:9647"/>
        <dbReference type="ChEBI" id="CHEBI:15377"/>
        <dbReference type="ChEBI" id="CHEBI:78474"/>
        <dbReference type="ChEBI" id="CHEBI:78475"/>
    </reaction>
    <physiologicalReaction direction="left-to-right" evidence="18">
        <dbReference type="Rhea" id="RHEA:41893"/>
    </physiologicalReaction>
</comment>
<dbReference type="InterPro" id="IPR036736">
    <property type="entry name" value="ACP-like_sf"/>
</dbReference>
<comment type="catalytic activity">
    <reaction evidence="41">
        <text>holo-[ACP] + acetyl-CoA = acetyl-[ACP] + CoA</text>
        <dbReference type="Rhea" id="RHEA:41788"/>
        <dbReference type="Rhea" id="RHEA-COMP:9621"/>
        <dbReference type="Rhea" id="RHEA-COMP:9685"/>
        <dbReference type="ChEBI" id="CHEBI:57287"/>
        <dbReference type="ChEBI" id="CHEBI:57288"/>
        <dbReference type="ChEBI" id="CHEBI:64479"/>
        <dbReference type="ChEBI" id="CHEBI:78446"/>
        <dbReference type="EC" id="2.3.1.38"/>
    </reaction>
    <physiologicalReaction direction="left-to-right" evidence="41">
        <dbReference type="Rhea" id="RHEA:41789"/>
    </physiologicalReaction>
</comment>
<keyword evidence="5" id="KW-0597">Phosphoprotein</keyword>
<dbReference type="InterPro" id="IPR001227">
    <property type="entry name" value="Ac_transferase_dom_sf"/>
</dbReference>
<evidence type="ECO:0000256" key="52">
    <source>
        <dbReference type="ARBA" id="ARBA00049533"/>
    </source>
</evidence>
<dbReference type="SMART" id="SM00824">
    <property type="entry name" value="PKS_TE"/>
    <property type="match status" value="1"/>
</dbReference>
<dbReference type="InterPro" id="IPR002364">
    <property type="entry name" value="Quin_OxRdtase/zeta-crystal_CS"/>
</dbReference>
<feature type="region of interest" description="N-terminal hotdog fold" evidence="53">
    <location>
        <begin position="2386"/>
        <end position="2510"/>
    </location>
</feature>
<evidence type="ECO:0000313" key="58">
    <source>
        <dbReference type="EMBL" id="GAA0223625.1"/>
    </source>
</evidence>
<dbReference type="InterPro" id="IPR049900">
    <property type="entry name" value="PKS_mFAS_DH"/>
</dbReference>
<dbReference type="InterPro" id="IPR057326">
    <property type="entry name" value="KR_dom"/>
</dbReference>
<evidence type="ECO:0000256" key="41">
    <source>
        <dbReference type="ARBA" id="ARBA00048691"/>
    </source>
</evidence>
<evidence type="ECO:0000256" key="36">
    <source>
        <dbReference type="ARBA" id="ARBA00048289"/>
    </source>
</evidence>
<comment type="catalytic activity">
    <reaction evidence="30">
        <text>(2E)-hexadecenoyl-[ACP] + NADPH + H(+) = hexadecanoyl-[ACP] + NADP(+)</text>
        <dbReference type="Rhea" id="RHEA:41912"/>
        <dbReference type="Rhea" id="RHEA-COMP:9651"/>
        <dbReference type="Rhea" id="RHEA-COMP:9652"/>
        <dbReference type="ChEBI" id="CHEBI:15378"/>
        <dbReference type="ChEBI" id="CHEBI:57783"/>
        <dbReference type="ChEBI" id="CHEBI:58349"/>
        <dbReference type="ChEBI" id="CHEBI:78481"/>
        <dbReference type="ChEBI" id="CHEBI:78483"/>
    </reaction>
    <physiologicalReaction direction="left-to-right" evidence="30">
        <dbReference type="Rhea" id="RHEA:41913"/>
    </physiologicalReaction>
</comment>
<dbReference type="CDD" id="cd00833">
    <property type="entry name" value="PKS"/>
    <property type="match status" value="3"/>
</dbReference>
<dbReference type="Gene3D" id="3.40.47.10">
    <property type="match status" value="3"/>
</dbReference>
<dbReference type="PROSITE" id="PS52004">
    <property type="entry name" value="KS3_2"/>
    <property type="match status" value="3"/>
</dbReference>
<evidence type="ECO:0000256" key="30">
    <source>
        <dbReference type="ARBA" id="ARBA00047810"/>
    </source>
</evidence>
<keyword evidence="11" id="KW-0511">Multifunctional enzyme</keyword>
<evidence type="ECO:0000256" key="51">
    <source>
        <dbReference type="ARBA" id="ARBA00049521"/>
    </source>
</evidence>
<dbReference type="Pfam" id="PF08990">
    <property type="entry name" value="Docking"/>
    <property type="match status" value="1"/>
</dbReference>
<comment type="catalytic activity">
    <reaction evidence="20">
        <text>(3R)-hydroxyhexadecanoyl-[ACP] = (2E)-hexadecenoyl-[ACP] + H2O</text>
        <dbReference type="Rhea" id="RHEA:41908"/>
        <dbReference type="Rhea" id="RHEA-COMP:9650"/>
        <dbReference type="Rhea" id="RHEA-COMP:9651"/>
        <dbReference type="ChEBI" id="CHEBI:15377"/>
        <dbReference type="ChEBI" id="CHEBI:78480"/>
        <dbReference type="ChEBI" id="CHEBI:78481"/>
    </reaction>
    <physiologicalReaction direction="left-to-right" evidence="20">
        <dbReference type="Rhea" id="RHEA:41909"/>
    </physiologicalReaction>
</comment>
<evidence type="ECO:0000256" key="34">
    <source>
        <dbReference type="ARBA" id="ARBA00048051"/>
    </source>
</evidence>
<feature type="region of interest" description="N-terminal hotdog fold" evidence="53">
    <location>
        <begin position="4440"/>
        <end position="4566"/>
    </location>
</feature>
<evidence type="ECO:0000256" key="38">
    <source>
        <dbReference type="ARBA" id="ARBA00048506"/>
    </source>
</evidence>
<dbReference type="InterPro" id="IPR013154">
    <property type="entry name" value="ADH-like_N"/>
</dbReference>
<dbReference type="SMART" id="SM00827">
    <property type="entry name" value="PKS_AT"/>
    <property type="match status" value="3"/>
</dbReference>
<feature type="active site" description="Proton acceptor; for dehydratase activity" evidence="53">
    <location>
        <position position="2418"/>
    </location>
</feature>
<keyword evidence="6" id="KW-0808">Transferase</keyword>
<evidence type="ECO:0000256" key="42">
    <source>
        <dbReference type="ARBA" id="ARBA00048704"/>
    </source>
</evidence>
<dbReference type="Pfam" id="PF00698">
    <property type="entry name" value="Acyl_transf_1"/>
    <property type="match status" value="3"/>
</dbReference>
<evidence type="ECO:0000256" key="45">
    <source>
        <dbReference type="ARBA" id="ARBA00049109"/>
    </source>
</evidence>
<dbReference type="SUPFAM" id="SSF55048">
    <property type="entry name" value="Probable ACP-binding domain of malonyl-CoA ACP transacylase"/>
    <property type="match status" value="3"/>
</dbReference>
<dbReference type="CDD" id="cd05195">
    <property type="entry name" value="enoyl_red"/>
    <property type="match status" value="1"/>
</dbReference>
<dbReference type="PROSITE" id="PS00012">
    <property type="entry name" value="PHOSPHOPANTETHEINE"/>
    <property type="match status" value="3"/>
</dbReference>
<evidence type="ECO:0000259" key="57">
    <source>
        <dbReference type="PROSITE" id="PS52019"/>
    </source>
</evidence>
<dbReference type="SUPFAM" id="SSF51735">
    <property type="entry name" value="NAD(P)-binding Rossmann-fold domains"/>
    <property type="match status" value="7"/>
</dbReference>
<dbReference type="Pfam" id="PF00550">
    <property type="entry name" value="PP-binding"/>
    <property type="match status" value="3"/>
</dbReference>
<dbReference type="Gene3D" id="3.40.50.11460">
    <property type="match status" value="1"/>
</dbReference>
<comment type="catalytic activity">
    <reaction evidence="33">
        <text>acetyl-[ACP] + malonyl-[ACP] + H(+) = 3-oxobutanoyl-[ACP] + holo-[ACP] + CO2</text>
        <dbReference type="Rhea" id="RHEA:41800"/>
        <dbReference type="Rhea" id="RHEA-COMP:9621"/>
        <dbReference type="Rhea" id="RHEA-COMP:9623"/>
        <dbReference type="Rhea" id="RHEA-COMP:9625"/>
        <dbReference type="Rhea" id="RHEA-COMP:9685"/>
        <dbReference type="ChEBI" id="CHEBI:15378"/>
        <dbReference type="ChEBI" id="CHEBI:16526"/>
        <dbReference type="ChEBI" id="CHEBI:64479"/>
        <dbReference type="ChEBI" id="CHEBI:78446"/>
        <dbReference type="ChEBI" id="CHEBI:78449"/>
        <dbReference type="ChEBI" id="CHEBI:78450"/>
    </reaction>
    <physiologicalReaction direction="left-to-right" evidence="33">
        <dbReference type="Rhea" id="RHEA:41801"/>
    </physiologicalReaction>
</comment>
<evidence type="ECO:0000256" key="28">
    <source>
        <dbReference type="ARBA" id="ARBA00047500"/>
    </source>
</evidence>
<dbReference type="PROSITE" id="PS50075">
    <property type="entry name" value="CARRIER"/>
    <property type="match status" value="3"/>
</dbReference>
<evidence type="ECO:0000259" key="55">
    <source>
        <dbReference type="PROSITE" id="PS50075"/>
    </source>
</evidence>
<comment type="catalytic activity">
    <reaction evidence="16">
        <text>(3R)-hydroxydecanoyl-[ACP] = (2E)-decenoyl-[ACP] + H2O</text>
        <dbReference type="Rhea" id="RHEA:41860"/>
        <dbReference type="Rhea" id="RHEA-COMP:9638"/>
        <dbReference type="Rhea" id="RHEA-COMP:9639"/>
        <dbReference type="ChEBI" id="CHEBI:15377"/>
        <dbReference type="ChEBI" id="CHEBI:78466"/>
        <dbReference type="ChEBI" id="CHEBI:78467"/>
    </reaction>
    <physiologicalReaction direction="left-to-right" evidence="16">
        <dbReference type="Rhea" id="RHEA:41861"/>
    </physiologicalReaction>
</comment>
<comment type="catalytic activity">
    <reaction evidence="36">
        <text>tetradecanoyl-[ACP] + H2O = tetradecanoate + holo-[ACP] + H(+)</text>
        <dbReference type="Rhea" id="RHEA:30123"/>
        <dbReference type="Rhea" id="RHEA-COMP:9648"/>
        <dbReference type="Rhea" id="RHEA-COMP:9685"/>
        <dbReference type="ChEBI" id="CHEBI:15377"/>
        <dbReference type="ChEBI" id="CHEBI:15378"/>
        <dbReference type="ChEBI" id="CHEBI:30807"/>
        <dbReference type="ChEBI" id="CHEBI:64479"/>
        <dbReference type="ChEBI" id="CHEBI:78477"/>
        <dbReference type="EC" id="3.1.2.14"/>
    </reaction>
    <physiologicalReaction direction="left-to-right" evidence="36">
        <dbReference type="Rhea" id="RHEA:30124"/>
    </physiologicalReaction>
</comment>
<evidence type="ECO:0000256" key="8">
    <source>
        <dbReference type="ARBA" id="ARBA00022898"/>
    </source>
</evidence>
<dbReference type="PANTHER" id="PTHR43775:SF51">
    <property type="entry name" value="INACTIVE PHENOLPHTHIOCEROL SYNTHESIS POLYKETIDE SYNTHASE TYPE I PKS1-RELATED"/>
    <property type="match status" value="1"/>
</dbReference>
<dbReference type="InterPro" id="IPR049552">
    <property type="entry name" value="PKS_DH_N"/>
</dbReference>
<evidence type="ECO:0000256" key="19">
    <source>
        <dbReference type="ARBA" id="ARBA00023399"/>
    </source>
</evidence>
<comment type="caution">
    <text evidence="58">The sequence shown here is derived from an EMBL/GenBank/DDBJ whole genome shotgun (WGS) entry which is preliminary data.</text>
</comment>
<dbReference type="PROSITE" id="PS52019">
    <property type="entry name" value="PKS_MFAS_DH"/>
    <property type="match status" value="2"/>
</dbReference>
<dbReference type="InterPro" id="IPR016035">
    <property type="entry name" value="Acyl_Trfase/lysoPLipase"/>
</dbReference>
<dbReference type="InterPro" id="IPR011032">
    <property type="entry name" value="GroES-like_sf"/>
</dbReference>
<comment type="catalytic activity">
    <reaction evidence="46">
        <text>(2E)-tetradecenoyl-[ACP] + NADPH + H(+) = tetradecanoyl-[ACP] + NADP(+)</text>
        <dbReference type="Rhea" id="RHEA:41896"/>
        <dbReference type="Rhea" id="RHEA-COMP:9647"/>
        <dbReference type="Rhea" id="RHEA-COMP:9648"/>
        <dbReference type="ChEBI" id="CHEBI:15378"/>
        <dbReference type="ChEBI" id="CHEBI:57783"/>
        <dbReference type="ChEBI" id="CHEBI:58349"/>
        <dbReference type="ChEBI" id="CHEBI:78475"/>
        <dbReference type="ChEBI" id="CHEBI:78477"/>
    </reaction>
    <physiologicalReaction direction="left-to-right" evidence="46">
        <dbReference type="Rhea" id="RHEA:41897"/>
    </physiologicalReaction>
</comment>
<evidence type="ECO:0000256" key="32">
    <source>
        <dbReference type="ARBA" id="ARBA00047953"/>
    </source>
</evidence>
<comment type="catalytic activity">
    <reaction evidence="32">
        <text>3-oxobutanoyl-[ACP] + NADPH + H(+) = (3R)-hydroxybutanoyl-[ACP] + NADP(+)</text>
        <dbReference type="Rhea" id="RHEA:41804"/>
        <dbReference type="Rhea" id="RHEA-COMP:9625"/>
        <dbReference type="Rhea" id="RHEA-COMP:9626"/>
        <dbReference type="ChEBI" id="CHEBI:15378"/>
        <dbReference type="ChEBI" id="CHEBI:57783"/>
        <dbReference type="ChEBI" id="CHEBI:58349"/>
        <dbReference type="ChEBI" id="CHEBI:78450"/>
        <dbReference type="ChEBI" id="CHEBI:78451"/>
    </reaction>
    <physiologicalReaction direction="left-to-right" evidence="32">
        <dbReference type="Rhea" id="RHEA:41805"/>
    </physiologicalReaction>
</comment>
<feature type="active site" description="Proton acceptor; for dehydratase activity" evidence="53">
    <location>
        <position position="4472"/>
    </location>
</feature>
<dbReference type="InterPro" id="IPR013968">
    <property type="entry name" value="PKS_KR"/>
</dbReference>
<evidence type="ECO:0000256" key="11">
    <source>
        <dbReference type="ARBA" id="ARBA00023268"/>
    </source>
</evidence>
<dbReference type="InterPro" id="IPR001031">
    <property type="entry name" value="Thioesterase"/>
</dbReference>
<keyword evidence="59" id="KW-1185">Reference proteome</keyword>
<comment type="catalytic activity">
    <reaction evidence="38">
        <text>a fatty acyl-[ACP] + malonyl-[ACP] + H(+) = a 3-oxoacyl-[ACP] + holo-[ACP] + CO2</text>
        <dbReference type="Rhea" id="RHEA:22836"/>
        <dbReference type="Rhea" id="RHEA-COMP:9623"/>
        <dbReference type="Rhea" id="RHEA-COMP:9685"/>
        <dbReference type="Rhea" id="RHEA-COMP:9916"/>
        <dbReference type="Rhea" id="RHEA-COMP:14125"/>
        <dbReference type="ChEBI" id="CHEBI:15378"/>
        <dbReference type="ChEBI" id="CHEBI:16526"/>
        <dbReference type="ChEBI" id="CHEBI:64479"/>
        <dbReference type="ChEBI" id="CHEBI:78449"/>
        <dbReference type="ChEBI" id="CHEBI:78776"/>
        <dbReference type="ChEBI" id="CHEBI:138651"/>
        <dbReference type="EC" id="2.3.1.41"/>
    </reaction>
    <physiologicalReaction direction="left-to-right" evidence="38">
        <dbReference type="Rhea" id="RHEA:22837"/>
    </physiologicalReaction>
</comment>
<dbReference type="InterPro" id="IPR018201">
    <property type="entry name" value="Ketoacyl_synth_AS"/>
</dbReference>
<evidence type="ECO:0000256" key="6">
    <source>
        <dbReference type="ARBA" id="ARBA00022679"/>
    </source>
</evidence>
<comment type="catalytic activity">
    <reaction evidence="27">
        <text>tetradecanoyl-[ACP] + malonyl-[ACP] + H(+) = 3-oxohexadecanoyl-[ACP] + holo-[ACP] + CO2</text>
        <dbReference type="Rhea" id="RHEA:41900"/>
        <dbReference type="Rhea" id="RHEA-COMP:9623"/>
        <dbReference type="Rhea" id="RHEA-COMP:9648"/>
        <dbReference type="Rhea" id="RHEA-COMP:9649"/>
        <dbReference type="Rhea" id="RHEA-COMP:9685"/>
        <dbReference type="ChEBI" id="CHEBI:15378"/>
        <dbReference type="ChEBI" id="CHEBI:16526"/>
        <dbReference type="ChEBI" id="CHEBI:64479"/>
        <dbReference type="ChEBI" id="CHEBI:78449"/>
        <dbReference type="ChEBI" id="CHEBI:78477"/>
        <dbReference type="ChEBI" id="CHEBI:78478"/>
    </reaction>
    <physiologicalReaction direction="left-to-right" evidence="27">
        <dbReference type="Rhea" id="RHEA:41901"/>
    </physiologicalReaction>
</comment>
<keyword evidence="12" id="KW-0012">Acyltransferase</keyword>
<dbReference type="SMART" id="SM00829">
    <property type="entry name" value="PKS_ER"/>
    <property type="match status" value="1"/>
</dbReference>
<comment type="catalytic activity">
    <reaction evidence="21">
        <text>(3R)-hydroxybutanoyl-[ACP] = (2E)-butenoyl-[ACP] + H2O</text>
        <dbReference type="Rhea" id="RHEA:41808"/>
        <dbReference type="Rhea" id="RHEA-COMP:9626"/>
        <dbReference type="Rhea" id="RHEA-COMP:9627"/>
        <dbReference type="ChEBI" id="CHEBI:15377"/>
        <dbReference type="ChEBI" id="CHEBI:78451"/>
        <dbReference type="ChEBI" id="CHEBI:78453"/>
    </reaction>
    <physiologicalReaction direction="left-to-right" evidence="21">
        <dbReference type="Rhea" id="RHEA:41809"/>
    </physiologicalReaction>
</comment>
<evidence type="ECO:0000256" key="54">
    <source>
        <dbReference type="SAM" id="MobiDB-lite"/>
    </source>
</evidence>
<dbReference type="InterPro" id="IPR006162">
    <property type="entry name" value="Ppantetheine_attach_site"/>
</dbReference>
<evidence type="ECO:0008006" key="60">
    <source>
        <dbReference type="Google" id="ProtNLM"/>
    </source>
</evidence>
<dbReference type="InterPro" id="IPR032821">
    <property type="entry name" value="PKS_assoc"/>
</dbReference>
<dbReference type="InterPro" id="IPR009081">
    <property type="entry name" value="PP-bd_ACP"/>
</dbReference>
<evidence type="ECO:0000256" key="26">
    <source>
        <dbReference type="ARBA" id="ARBA00047440"/>
    </source>
</evidence>
<dbReference type="InterPro" id="IPR049551">
    <property type="entry name" value="PKS_DH_C"/>
</dbReference>
<keyword evidence="10" id="KW-0456">Lyase</keyword>
<comment type="function">
    <text evidence="22">Fatty acid synthetase is a multifunctional enzyme that catalyzes the de novo biosynthesis of long-chain saturated fatty acids starting from acetyl-CoA and malonyl-CoA in the presence of NADPH. This multifunctional protein contains 7 catalytic activities and a site for the binding of the prosthetic group 4'-phosphopantetheine of the acyl carrier protein ([ACP]) domain.</text>
</comment>
<dbReference type="SUPFAM" id="SSF50129">
    <property type="entry name" value="GroES-like"/>
    <property type="match status" value="1"/>
</dbReference>
<dbReference type="Pfam" id="PF21089">
    <property type="entry name" value="PKS_DH_N"/>
    <property type="match status" value="2"/>
</dbReference>
<evidence type="ECO:0000256" key="13">
    <source>
        <dbReference type="ARBA" id="ARBA00023332"/>
    </source>
</evidence>
<comment type="catalytic activity">
    <reaction evidence="45">
        <text>decanoyl-[ACP] + malonyl-[ACP] + H(+) = 3-oxododecanoyl-[ACP] + holo-[ACP] + CO2</text>
        <dbReference type="Rhea" id="RHEA:41868"/>
        <dbReference type="Rhea" id="RHEA-COMP:9623"/>
        <dbReference type="Rhea" id="RHEA-COMP:9640"/>
        <dbReference type="Rhea" id="RHEA-COMP:9641"/>
        <dbReference type="Rhea" id="RHEA-COMP:9685"/>
        <dbReference type="ChEBI" id="CHEBI:15378"/>
        <dbReference type="ChEBI" id="CHEBI:16526"/>
        <dbReference type="ChEBI" id="CHEBI:64479"/>
        <dbReference type="ChEBI" id="CHEBI:78449"/>
        <dbReference type="ChEBI" id="CHEBI:78468"/>
        <dbReference type="ChEBI" id="CHEBI:78469"/>
    </reaction>
    <physiologicalReaction direction="left-to-right" evidence="45">
        <dbReference type="Rhea" id="RHEA:41869"/>
    </physiologicalReaction>
</comment>
<dbReference type="InterPro" id="IPR020807">
    <property type="entry name" value="PKS_DH"/>
</dbReference>
<dbReference type="InterPro" id="IPR050091">
    <property type="entry name" value="PKS_NRPS_Biosynth_Enz"/>
</dbReference>
<dbReference type="Gene3D" id="3.90.180.10">
    <property type="entry name" value="Medium-chain alcohol dehydrogenases, catalytic domain"/>
    <property type="match status" value="1"/>
</dbReference>
<dbReference type="Gene3D" id="3.40.366.10">
    <property type="entry name" value="Malonyl-Coenzyme A Acyl Carrier Protein, domain 2"/>
    <property type="match status" value="3"/>
</dbReference>
<evidence type="ECO:0000256" key="22">
    <source>
        <dbReference type="ARBA" id="ARBA00023442"/>
    </source>
</evidence>
<keyword evidence="8" id="KW-0663">Pyridoxal phosphate</keyword>
<dbReference type="SMART" id="SM00823">
    <property type="entry name" value="PKS_PP"/>
    <property type="match status" value="3"/>
</dbReference>
<evidence type="ECO:0000256" key="9">
    <source>
        <dbReference type="ARBA" id="ARBA00023194"/>
    </source>
</evidence>
<comment type="catalytic activity">
    <reaction evidence="34">
        <text>hexadecanoyl-[ACP] + malonyl-[ACP] + H(+) = 3-oxooctadecanoyl-[ACP] + holo-[ACP] + CO2</text>
        <dbReference type="Rhea" id="RHEA:41916"/>
        <dbReference type="Rhea" id="RHEA-COMP:9623"/>
        <dbReference type="Rhea" id="RHEA-COMP:9652"/>
        <dbReference type="Rhea" id="RHEA-COMP:9653"/>
        <dbReference type="Rhea" id="RHEA-COMP:9685"/>
        <dbReference type="ChEBI" id="CHEBI:15378"/>
        <dbReference type="ChEBI" id="CHEBI:16526"/>
        <dbReference type="ChEBI" id="CHEBI:64479"/>
        <dbReference type="ChEBI" id="CHEBI:78449"/>
        <dbReference type="ChEBI" id="CHEBI:78483"/>
        <dbReference type="ChEBI" id="CHEBI:78487"/>
    </reaction>
    <physiologicalReaction direction="left-to-right" evidence="34">
        <dbReference type="Rhea" id="RHEA:41917"/>
    </physiologicalReaction>
</comment>
<evidence type="ECO:0000256" key="53">
    <source>
        <dbReference type="PROSITE-ProRule" id="PRU01363"/>
    </source>
</evidence>
<comment type="catalytic activity">
    <reaction evidence="48">
        <text>3-oxohexadecanoyl-[ACP] + NADPH + H(+) = (3R)-hydroxyhexadecanoyl-[ACP] + NADP(+)</text>
        <dbReference type="Rhea" id="RHEA:41904"/>
        <dbReference type="Rhea" id="RHEA-COMP:9649"/>
        <dbReference type="Rhea" id="RHEA-COMP:9650"/>
        <dbReference type="ChEBI" id="CHEBI:15378"/>
        <dbReference type="ChEBI" id="CHEBI:57783"/>
        <dbReference type="ChEBI" id="CHEBI:58349"/>
        <dbReference type="ChEBI" id="CHEBI:78478"/>
        <dbReference type="ChEBI" id="CHEBI:78480"/>
    </reaction>
    <physiologicalReaction direction="left-to-right" evidence="48">
        <dbReference type="Rhea" id="RHEA:41905"/>
    </physiologicalReaction>
</comment>
<comment type="catalytic activity">
    <reaction evidence="26">
        <text>3-oxodecanoyl-[ACP] + NADPH + H(+) = (3R)-hydroxydecanoyl-[ACP] + NADP(+)</text>
        <dbReference type="Rhea" id="RHEA:41856"/>
        <dbReference type="Rhea" id="RHEA-COMP:9637"/>
        <dbReference type="Rhea" id="RHEA-COMP:9638"/>
        <dbReference type="ChEBI" id="CHEBI:15378"/>
        <dbReference type="ChEBI" id="CHEBI:57783"/>
        <dbReference type="ChEBI" id="CHEBI:58349"/>
        <dbReference type="ChEBI" id="CHEBI:78464"/>
        <dbReference type="ChEBI" id="CHEBI:78466"/>
    </reaction>
    <physiologicalReaction direction="left-to-right" evidence="26">
        <dbReference type="Rhea" id="RHEA:41857"/>
    </physiologicalReaction>
</comment>
<comment type="catalytic activity">
    <reaction evidence="42">
        <text>hexadecanoyl-[ACP] + H2O = hexadecanoate + holo-[ACP] + H(+)</text>
        <dbReference type="Rhea" id="RHEA:41932"/>
        <dbReference type="Rhea" id="RHEA-COMP:9652"/>
        <dbReference type="Rhea" id="RHEA-COMP:9685"/>
        <dbReference type="ChEBI" id="CHEBI:7896"/>
        <dbReference type="ChEBI" id="CHEBI:15377"/>
        <dbReference type="ChEBI" id="CHEBI:15378"/>
        <dbReference type="ChEBI" id="CHEBI:64479"/>
        <dbReference type="ChEBI" id="CHEBI:78483"/>
        <dbReference type="EC" id="3.1.2.14"/>
    </reaction>
    <physiologicalReaction direction="left-to-right" evidence="42">
        <dbReference type="Rhea" id="RHEA:41933"/>
    </physiologicalReaction>
</comment>
<dbReference type="Pfam" id="PF22953">
    <property type="entry name" value="SpnB_Rossmann"/>
    <property type="match status" value="2"/>
</dbReference>
<dbReference type="SUPFAM" id="SSF53901">
    <property type="entry name" value="Thiolase-like"/>
    <property type="match status" value="3"/>
</dbReference>
<feature type="region of interest" description="Disordered" evidence="54">
    <location>
        <begin position="3432"/>
        <end position="3455"/>
    </location>
</feature>
<name>A0ABN0TK13_9ACTN</name>